<dbReference type="SUPFAM" id="SSF46785">
    <property type="entry name" value="Winged helix' DNA-binding domain"/>
    <property type="match status" value="1"/>
</dbReference>
<protein>
    <submittedName>
        <fullName evidence="2">Transcriptional regulator</fullName>
    </submittedName>
</protein>
<dbReference type="InterPro" id="IPR039422">
    <property type="entry name" value="MarR/SlyA-like"/>
</dbReference>
<dbReference type="InterPro" id="IPR055767">
    <property type="entry name" value="DUF7343"/>
</dbReference>
<comment type="caution">
    <text evidence="2">The sequence shown here is derived from an EMBL/GenBank/DDBJ whole genome shotgun (WGS) entry which is preliminary data.</text>
</comment>
<dbReference type="Pfam" id="PF24034">
    <property type="entry name" value="DUF7343"/>
    <property type="match status" value="1"/>
</dbReference>
<keyword evidence="3" id="KW-1185">Reference proteome</keyword>
<accession>A0ABQ3XV21</accession>
<gene>
    <name evidence="2" type="ORF">Ade02nite_01760</name>
</gene>
<dbReference type="PANTHER" id="PTHR33164">
    <property type="entry name" value="TRANSCRIPTIONAL REGULATOR, MARR FAMILY"/>
    <property type="match status" value="1"/>
</dbReference>
<dbReference type="Proteomes" id="UP000609879">
    <property type="component" value="Unassembled WGS sequence"/>
</dbReference>
<evidence type="ECO:0000313" key="2">
    <source>
        <dbReference type="EMBL" id="GID71535.1"/>
    </source>
</evidence>
<dbReference type="Gene3D" id="1.10.10.10">
    <property type="entry name" value="Winged helix-like DNA-binding domain superfamily/Winged helix DNA-binding domain"/>
    <property type="match status" value="1"/>
</dbReference>
<feature type="domain" description="DUF7343" evidence="1">
    <location>
        <begin position="45"/>
        <end position="94"/>
    </location>
</feature>
<name>A0ABQ3XV21_9ACTN</name>
<sequence>MGDNVEMSTPADAGVRLWLLWKQVSELVRASVVADVIESSDLSEPEMTVLVHLNGSGGTARQNALAASTGWDRTRLSHLLTRMESRGYLSRARLRNGVEVTLEAAGAEVIARTEPPLAAAVERHLTGRLSAAQQQALRDILETLRS</sequence>
<dbReference type="PANTHER" id="PTHR33164:SF99">
    <property type="entry name" value="MARR FAMILY REGULATORY PROTEIN"/>
    <property type="match status" value="1"/>
</dbReference>
<proteinExistence type="predicted"/>
<dbReference type="EMBL" id="BOMI01000002">
    <property type="protein sequence ID" value="GID71535.1"/>
    <property type="molecule type" value="Genomic_DNA"/>
</dbReference>
<organism evidence="2 3">
    <name type="scientific">Paractinoplanes deccanensis</name>
    <dbReference type="NCBI Taxonomy" id="113561"/>
    <lineage>
        <taxon>Bacteria</taxon>
        <taxon>Bacillati</taxon>
        <taxon>Actinomycetota</taxon>
        <taxon>Actinomycetes</taxon>
        <taxon>Micromonosporales</taxon>
        <taxon>Micromonosporaceae</taxon>
        <taxon>Paractinoplanes</taxon>
    </lineage>
</organism>
<reference evidence="2 3" key="1">
    <citation type="submission" date="2021-01" db="EMBL/GenBank/DDBJ databases">
        <title>Whole genome shotgun sequence of Actinoplanes deccanensis NBRC 13994.</title>
        <authorList>
            <person name="Komaki H."/>
            <person name="Tamura T."/>
        </authorList>
    </citation>
    <scope>NUCLEOTIDE SEQUENCE [LARGE SCALE GENOMIC DNA]</scope>
    <source>
        <strain evidence="2 3">NBRC 13994</strain>
    </source>
</reference>
<evidence type="ECO:0000313" key="3">
    <source>
        <dbReference type="Proteomes" id="UP000609879"/>
    </source>
</evidence>
<dbReference type="InterPro" id="IPR036390">
    <property type="entry name" value="WH_DNA-bd_sf"/>
</dbReference>
<dbReference type="InterPro" id="IPR036388">
    <property type="entry name" value="WH-like_DNA-bd_sf"/>
</dbReference>
<evidence type="ECO:0000259" key="1">
    <source>
        <dbReference type="Pfam" id="PF24034"/>
    </source>
</evidence>